<keyword evidence="2" id="KW-1185">Reference proteome</keyword>
<dbReference type="Proteomes" id="UP000184300">
    <property type="component" value="Unassembled WGS sequence"/>
</dbReference>
<dbReference type="VEuPathDB" id="FungiDB:ASPGLDRAFT_182657"/>
<name>A0A1L9V3F9_ASPGL</name>
<dbReference type="RefSeq" id="XP_022395129.1">
    <property type="nucleotide sequence ID" value="XM_022543035.1"/>
</dbReference>
<dbReference type="AlphaFoldDB" id="A0A1L9V3F9"/>
<dbReference type="EMBL" id="KV878942">
    <property type="protein sequence ID" value="OJJ78431.1"/>
    <property type="molecule type" value="Genomic_DNA"/>
</dbReference>
<accession>A0A1L9V3F9</accession>
<evidence type="ECO:0000313" key="2">
    <source>
        <dbReference type="Proteomes" id="UP000184300"/>
    </source>
</evidence>
<dbReference type="GeneID" id="34459296"/>
<organism evidence="1 2">
    <name type="scientific">Aspergillus glaucus CBS 516.65</name>
    <dbReference type="NCBI Taxonomy" id="1160497"/>
    <lineage>
        <taxon>Eukaryota</taxon>
        <taxon>Fungi</taxon>
        <taxon>Dikarya</taxon>
        <taxon>Ascomycota</taxon>
        <taxon>Pezizomycotina</taxon>
        <taxon>Eurotiomycetes</taxon>
        <taxon>Eurotiomycetidae</taxon>
        <taxon>Eurotiales</taxon>
        <taxon>Aspergillaceae</taxon>
        <taxon>Aspergillus</taxon>
        <taxon>Aspergillus subgen. Aspergillus</taxon>
    </lineage>
</organism>
<reference evidence="2" key="1">
    <citation type="journal article" date="2017" name="Genome Biol.">
        <title>Comparative genomics reveals high biological diversity and specific adaptations in the industrially and medically important fungal genus Aspergillus.</title>
        <authorList>
            <person name="de Vries R.P."/>
            <person name="Riley R."/>
            <person name="Wiebenga A."/>
            <person name="Aguilar-Osorio G."/>
            <person name="Amillis S."/>
            <person name="Uchima C.A."/>
            <person name="Anderluh G."/>
            <person name="Asadollahi M."/>
            <person name="Askin M."/>
            <person name="Barry K."/>
            <person name="Battaglia E."/>
            <person name="Bayram O."/>
            <person name="Benocci T."/>
            <person name="Braus-Stromeyer S.A."/>
            <person name="Caldana C."/>
            <person name="Canovas D."/>
            <person name="Cerqueira G.C."/>
            <person name="Chen F."/>
            <person name="Chen W."/>
            <person name="Choi C."/>
            <person name="Clum A."/>
            <person name="Dos Santos R.A."/>
            <person name="Damasio A.R."/>
            <person name="Diallinas G."/>
            <person name="Emri T."/>
            <person name="Fekete E."/>
            <person name="Flipphi M."/>
            <person name="Freyberg S."/>
            <person name="Gallo A."/>
            <person name="Gournas C."/>
            <person name="Habgood R."/>
            <person name="Hainaut M."/>
            <person name="Harispe M.L."/>
            <person name="Henrissat B."/>
            <person name="Hilden K.S."/>
            <person name="Hope R."/>
            <person name="Hossain A."/>
            <person name="Karabika E."/>
            <person name="Karaffa L."/>
            <person name="Karanyi Z."/>
            <person name="Krasevec N."/>
            <person name="Kuo A."/>
            <person name="Kusch H."/>
            <person name="LaButti K."/>
            <person name="Lagendijk E.L."/>
            <person name="Lapidus A."/>
            <person name="Levasseur A."/>
            <person name="Lindquist E."/>
            <person name="Lipzen A."/>
            <person name="Logrieco A.F."/>
            <person name="MacCabe A."/>
            <person name="Maekelae M.R."/>
            <person name="Malavazi I."/>
            <person name="Melin P."/>
            <person name="Meyer V."/>
            <person name="Mielnichuk N."/>
            <person name="Miskei M."/>
            <person name="Molnar A.P."/>
            <person name="Mule G."/>
            <person name="Ngan C.Y."/>
            <person name="Orejas M."/>
            <person name="Orosz E."/>
            <person name="Ouedraogo J.P."/>
            <person name="Overkamp K.M."/>
            <person name="Park H.-S."/>
            <person name="Perrone G."/>
            <person name="Piumi F."/>
            <person name="Punt P.J."/>
            <person name="Ram A.F."/>
            <person name="Ramon A."/>
            <person name="Rauscher S."/>
            <person name="Record E."/>
            <person name="Riano-Pachon D.M."/>
            <person name="Robert V."/>
            <person name="Roehrig J."/>
            <person name="Ruller R."/>
            <person name="Salamov A."/>
            <person name="Salih N.S."/>
            <person name="Samson R.A."/>
            <person name="Sandor E."/>
            <person name="Sanguinetti M."/>
            <person name="Schuetze T."/>
            <person name="Sepcic K."/>
            <person name="Shelest E."/>
            <person name="Sherlock G."/>
            <person name="Sophianopoulou V."/>
            <person name="Squina F.M."/>
            <person name="Sun H."/>
            <person name="Susca A."/>
            <person name="Todd R.B."/>
            <person name="Tsang A."/>
            <person name="Unkles S.E."/>
            <person name="van de Wiele N."/>
            <person name="van Rossen-Uffink D."/>
            <person name="Oliveira J.V."/>
            <person name="Vesth T.C."/>
            <person name="Visser J."/>
            <person name="Yu J.-H."/>
            <person name="Zhou M."/>
            <person name="Andersen M.R."/>
            <person name="Archer D.B."/>
            <person name="Baker S.E."/>
            <person name="Benoit I."/>
            <person name="Brakhage A.A."/>
            <person name="Braus G.H."/>
            <person name="Fischer R."/>
            <person name="Frisvad J.C."/>
            <person name="Goldman G.H."/>
            <person name="Houbraken J."/>
            <person name="Oakley B."/>
            <person name="Pocsi I."/>
            <person name="Scazzocchio C."/>
            <person name="Seiboth B."/>
            <person name="vanKuyk P.A."/>
            <person name="Wortman J."/>
            <person name="Dyer P.S."/>
            <person name="Grigoriev I.V."/>
        </authorList>
    </citation>
    <scope>NUCLEOTIDE SEQUENCE [LARGE SCALE GENOMIC DNA]</scope>
    <source>
        <strain evidence="2">CBS 516.65</strain>
    </source>
</reference>
<protein>
    <submittedName>
        <fullName evidence="1">Uncharacterized protein</fullName>
    </submittedName>
</protein>
<proteinExistence type="predicted"/>
<dbReference type="OrthoDB" id="4492681at2759"/>
<evidence type="ECO:0000313" key="1">
    <source>
        <dbReference type="EMBL" id="OJJ78431.1"/>
    </source>
</evidence>
<sequence length="607" mass="69803">MTEVVEVSTVLPEYPQSHVSGYTYIIPCNPQKPLDYRGIMRGLKNLHHTKVTEETWGRIQEVRRLIEMAGDDERKRNALGIYIGENRLFKQKKACRVPNTTCKPVFGWSIEPNIAGIYHPYICCIHRKPLQAHIQPDHYFKSLSFRTDTDLVLLGQYFNQAVQPDLTQCGAIESTGSRKAECKDIQKCPYFLFTSHGIHTHPPPPPTKTPLDILEELRRIIQDIKDPDMTTGSFLCNPRIIEYCNERNAESLSGLHATLVTQDRIKSLIDKEKIALFPKGQEVNGLIFQCQREPKLREYVQHTFQDNENTLIILAHQAQFKLLQSLKMFEVDMNYKRLRRKDLNEIVFAAFLPLHGKVVTLCRAFTNRQDADGYEDLFQKVFELMEKHTNQPICFHYLHGSGFESITLDMDEGQMLGLGQYLSSIDPERRPARWHIPHIMITCRVHFFRGIEKAIGQRKRGTTAFQTMASLLNCETQLDYYEIIQLLQGYEDEAIMHWASHKADPLIAAGLNKTCSSMDSSFFDNARMHTNAGEQSHNKIYVFGGTWLSILKAAQCARICDARDIDQYNARQDLGIQHSYQSDSIPSRHSRKSLQEGKYGNSLLVYN</sequence>
<gene>
    <name evidence="1" type="ORF">ASPGLDRAFT_182657</name>
</gene>